<dbReference type="GO" id="GO:0000981">
    <property type="term" value="F:DNA-binding transcription factor activity, RNA polymerase II-specific"/>
    <property type="evidence" value="ECO:0007669"/>
    <property type="project" value="InterPro"/>
</dbReference>
<dbReference type="InterPro" id="IPR050815">
    <property type="entry name" value="TF_fung"/>
</dbReference>
<comment type="subcellular location">
    <subcellularLocation>
        <location evidence="1">Nucleus</location>
    </subcellularLocation>
</comment>
<protein>
    <recommendedName>
        <fullName evidence="10">Transcription factor domain-containing protein</fullName>
    </recommendedName>
</protein>
<dbReference type="PANTHER" id="PTHR47338">
    <property type="entry name" value="ZN(II)2CYS6 TRANSCRIPTION FACTOR (EUROFUNG)-RELATED"/>
    <property type="match status" value="1"/>
</dbReference>
<evidence type="ECO:0000256" key="6">
    <source>
        <dbReference type="SAM" id="MobiDB-lite"/>
    </source>
</evidence>
<feature type="compositionally biased region" description="Basic and acidic residues" evidence="6">
    <location>
        <begin position="570"/>
        <end position="584"/>
    </location>
</feature>
<dbReference type="AlphaFoldDB" id="A0A2T9YRV2"/>
<evidence type="ECO:0000256" key="3">
    <source>
        <dbReference type="ARBA" id="ARBA00023015"/>
    </source>
</evidence>
<evidence type="ECO:0000256" key="5">
    <source>
        <dbReference type="ARBA" id="ARBA00023242"/>
    </source>
</evidence>
<dbReference type="GO" id="GO:0046872">
    <property type="term" value="F:metal ion binding"/>
    <property type="evidence" value="ECO:0007669"/>
    <property type="project" value="UniProtKB-KW"/>
</dbReference>
<reference evidence="8 9" key="1">
    <citation type="journal article" date="2018" name="MBio">
        <title>Comparative Genomics Reveals the Core Gene Toolbox for the Fungus-Insect Symbiosis.</title>
        <authorList>
            <person name="Wang Y."/>
            <person name="Stata M."/>
            <person name="Wang W."/>
            <person name="Stajich J.E."/>
            <person name="White M.M."/>
            <person name="Moncalvo J.M."/>
        </authorList>
    </citation>
    <scope>NUCLEOTIDE SEQUENCE [LARGE SCALE GENOMIC DNA]</scope>
    <source>
        <strain evidence="8 9">AUS-77-4</strain>
    </source>
</reference>
<keyword evidence="7" id="KW-0812">Transmembrane</keyword>
<evidence type="ECO:0008006" key="10">
    <source>
        <dbReference type="Google" id="ProtNLM"/>
    </source>
</evidence>
<evidence type="ECO:0000256" key="1">
    <source>
        <dbReference type="ARBA" id="ARBA00004123"/>
    </source>
</evidence>
<keyword evidence="2" id="KW-0479">Metal-binding</keyword>
<evidence type="ECO:0000256" key="2">
    <source>
        <dbReference type="ARBA" id="ARBA00022723"/>
    </source>
</evidence>
<feature type="transmembrane region" description="Helical" evidence="7">
    <location>
        <begin position="404"/>
        <end position="424"/>
    </location>
</feature>
<evidence type="ECO:0000256" key="4">
    <source>
        <dbReference type="ARBA" id="ARBA00023163"/>
    </source>
</evidence>
<name>A0A2T9YRV2_9FUNG</name>
<comment type="caution">
    <text evidence="8">The sequence shown here is derived from an EMBL/GenBank/DDBJ whole genome shotgun (WGS) entry which is preliminary data.</text>
</comment>
<dbReference type="PANTHER" id="PTHR47338:SF5">
    <property type="entry name" value="ZN(II)2CYS6 TRANSCRIPTION FACTOR (EUROFUNG)"/>
    <property type="match status" value="1"/>
</dbReference>
<keyword evidence="3" id="KW-0805">Transcription regulation</keyword>
<keyword evidence="7" id="KW-1133">Transmembrane helix</keyword>
<keyword evidence="7" id="KW-0472">Membrane</keyword>
<organism evidence="8 9">
    <name type="scientific">Furculomyces boomerangus</name>
    <dbReference type="NCBI Taxonomy" id="61424"/>
    <lineage>
        <taxon>Eukaryota</taxon>
        <taxon>Fungi</taxon>
        <taxon>Fungi incertae sedis</taxon>
        <taxon>Zoopagomycota</taxon>
        <taxon>Kickxellomycotina</taxon>
        <taxon>Harpellomycetes</taxon>
        <taxon>Harpellales</taxon>
        <taxon>Harpellaceae</taxon>
        <taxon>Furculomyces</taxon>
    </lineage>
</organism>
<accession>A0A2T9YRV2</accession>
<dbReference type="EMBL" id="MBFT01000213">
    <property type="protein sequence ID" value="PVU95031.1"/>
    <property type="molecule type" value="Genomic_DNA"/>
</dbReference>
<dbReference type="CDD" id="cd12148">
    <property type="entry name" value="fungal_TF_MHR"/>
    <property type="match status" value="1"/>
</dbReference>
<evidence type="ECO:0000313" key="8">
    <source>
        <dbReference type="EMBL" id="PVU95031.1"/>
    </source>
</evidence>
<keyword evidence="5" id="KW-0539">Nucleus</keyword>
<dbReference type="GO" id="GO:0005634">
    <property type="term" value="C:nucleus"/>
    <property type="evidence" value="ECO:0007669"/>
    <property type="project" value="UniProtKB-SubCell"/>
</dbReference>
<sequence>MNLSPESHTIKSICTNFPPTLDVPIPDTEDVIHILYKLIHISPTIMMPANIIEFEYRVKHGLVPEYLLCAIFAAGMKHIKNKRTHSDRVIEALYARRSLELIKALNPKNDLLALWACVFIIHYCRGNEDQCSFTQAMILAKSIVLTTKLHMLDAQKSDKISYQEIKEKTKFKLCTQGIKERQEFKRRIWWLYYITTISEYYLDSSISTFEDSDIKVNFPENDFVYRYGGNSAICPEITQKLNNIAENPKYPVKPQDNYSLVIKMHVFLKSLIDFVSKRWKENYFDQDQANLKLVKLIKGLGDIKFVIESKYSETIYPISSIKEHFSDNFKLSENTDSIIFSYYLRHFHKDMVIYLYQSELVRDNSLKLHPGRVKSAKTICLKCATDQVEMLSWALGRNFVDTKVFMVIPFTFNAIATLINMFFIGNETISTKYTNQYTEIINVYKALSPLCDLVLIQLKVSENLLELKREANHINKPLKYLNSKMLPFSISPDFEDVDPWIVPLHGSFYNYKCCYIEIYSEMEINKYLEIPALKRTTRDAEHGKNEFESSKKYKKDEPEYTCQDTSLCDTKSRNKCDSSPKDSGMKLASILNCKSKTES</sequence>
<evidence type="ECO:0000256" key="7">
    <source>
        <dbReference type="SAM" id="Phobius"/>
    </source>
</evidence>
<dbReference type="OrthoDB" id="5600212at2759"/>
<keyword evidence="9" id="KW-1185">Reference proteome</keyword>
<feature type="region of interest" description="Disordered" evidence="6">
    <location>
        <begin position="539"/>
        <end position="599"/>
    </location>
</feature>
<gene>
    <name evidence="8" type="ORF">BB559_002845</name>
</gene>
<feature type="compositionally biased region" description="Basic and acidic residues" evidence="6">
    <location>
        <begin position="539"/>
        <end position="558"/>
    </location>
</feature>
<keyword evidence="4" id="KW-0804">Transcription</keyword>
<proteinExistence type="predicted"/>
<evidence type="ECO:0000313" key="9">
    <source>
        <dbReference type="Proteomes" id="UP000245699"/>
    </source>
</evidence>
<dbReference type="Proteomes" id="UP000245699">
    <property type="component" value="Unassembled WGS sequence"/>
</dbReference>